<dbReference type="OrthoDB" id="10254258at2759"/>
<dbReference type="EMBL" id="FN596499">
    <property type="protein sequence ID" value="CCB59800.1"/>
    <property type="molecule type" value="Genomic_DNA"/>
</dbReference>
<dbReference type="GO" id="GO:0002953">
    <property type="term" value="F:5'-deoxynucleotidase activity"/>
    <property type="evidence" value="ECO:0007669"/>
    <property type="project" value="InterPro"/>
</dbReference>
<dbReference type="PANTHER" id="PTHR11845:SF13">
    <property type="entry name" value="5'-DEOXYNUCLEOTIDASE HDDC2"/>
    <property type="match status" value="1"/>
</dbReference>
<dbReference type="GO" id="GO:0046872">
    <property type="term" value="F:metal ion binding"/>
    <property type="evidence" value="ECO:0007669"/>
    <property type="project" value="UniProtKB-KW"/>
</dbReference>
<keyword evidence="1" id="KW-0479">Metal-binding</keyword>
<evidence type="ECO:0000259" key="3">
    <source>
        <dbReference type="Pfam" id="PF13023"/>
    </source>
</evidence>
<evidence type="ECO:0000313" key="4">
    <source>
        <dbReference type="EMBL" id="CCB59800.1"/>
    </source>
</evidence>
<reference evidence="5" key="1">
    <citation type="journal article" date="2007" name="Nature">
        <title>The grapevine genome sequence suggests ancestral hexaploidization in major angiosperm phyla.</title>
        <authorList>
            <consortium name="The French-Italian Public Consortium for Grapevine Genome Characterization."/>
            <person name="Jaillon O."/>
            <person name="Aury J.-M."/>
            <person name="Noel B."/>
            <person name="Policriti A."/>
            <person name="Clepet C."/>
            <person name="Casagrande A."/>
            <person name="Choisne N."/>
            <person name="Aubourg S."/>
            <person name="Vitulo N."/>
            <person name="Jubin C."/>
            <person name="Vezzi A."/>
            <person name="Legeai F."/>
            <person name="Hugueney P."/>
            <person name="Dasilva C."/>
            <person name="Horner D."/>
            <person name="Mica E."/>
            <person name="Jublot D."/>
            <person name="Poulain J."/>
            <person name="Bruyere C."/>
            <person name="Billault A."/>
            <person name="Segurens B."/>
            <person name="Gouyvenoux M."/>
            <person name="Ugarte E."/>
            <person name="Cattonaro F."/>
            <person name="Anthouard V."/>
            <person name="Vico V."/>
            <person name="Del Fabbro C."/>
            <person name="Alaux M."/>
            <person name="Di Gaspero G."/>
            <person name="Dumas V."/>
            <person name="Felice N."/>
            <person name="Paillard S."/>
            <person name="Juman I."/>
            <person name="Moroldo M."/>
            <person name="Scalabrin S."/>
            <person name="Canaguier A."/>
            <person name="Le Clainche I."/>
            <person name="Malacrida G."/>
            <person name="Durand E."/>
            <person name="Pesole G."/>
            <person name="Laucou V."/>
            <person name="Chatelet P."/>
            <person name="Merdinoglu D."/>
            <person name="Delledonne M."/>
            <person name="Pezzotti M."/>
            <person name="Lecharny A."/>
            <person name="Scarpelli C."/>
            <person name="Artiguenave F."/>
            <person name="Pe M.E."/>
            <person name="Valle G."/>
            <person name="Morgante M."/>
            <person name="Caboche M."/>
            <person name="Adam-Blondon A.-F."/>
            <person name="Weissenbach J."/>
            <person name="Quetier F."/>
            <person name="Wincker P."/>
        </authorList>
    </citation>
    <scope>NUCLEOTIDE SEQUENCE [LARGE SCALE GENOMIC DNA]</scope>
    <source>
        <strain evidence="5">cv. Pinot noir / PN40024</strain>
    </source>
</reference>
<evidence type="ECO:0000313" key="5">
    <source>
        <dbReference type="Proteomes" id="UP000009183"/>
    </source>
</evidence>
<dbReference type="InterPro" id="IPR039356">
    <property type="entry name" value="YfbR/HDDC2"/>
</dbReference>
<dbReference type="Proteomes" id="UP000009183">
    <property type="component" value="Chromosome 11"/>
</dbReference>
<dbReference type="PANTHER" id="PTHR11845">
    <property type="entry name" value="5'-DEOXYNUCLEOTIDASE HDDC2"/>
    <property type="match status" value="1"/>
</dbReference>
<keyword evidence="5" id="KW-1185">Reference proteome</keyword>
<evidence type="ECO:0000256" key="1">
    <source>
        <dbReference type="ARBA" id="ARBA00022723"/>
    </source>
</evidence>
<dbReference type="Pfam" id="PF13023">
    <property type="entry name" value="HD_3"/>
    <property type="match status" value="1"/>
</dbReference>
<feature type="domain" description="HD" evidence="3">
    <location>
        <begin position="27"/>
        <end position="84"/>
    </location>
</feature>
<keyword evidence="2" id="KW-0378">Hydrolase</keyword>
<accession>F6HYN6</accession>
<dbReference type="InterPro" id="IPR006674">
    <property type="entry name" value="HD_domain"/>
</dbReference>
<dbReference type="eggNOG" id="KOG3197">
    <property type="taxonomic scope" value="Eukaryota"/>
</dbReference>
<name>F6HYN6_VITVI</name>
<evidence type="ECO:0000256" key="2">
    <source>
        <dbReference type="ARBA" id="ARBA00022801"/>
    </source>
</evidence>
<organism evidence="4 5">
    <name type="scientific">Vitis vinifera</name>
    <name type="common">Grape</name>
    <dbReference type="NCBI Taxonomy" id="29760"/>
    <lineage>
        <taxon>Eukaryota</taxon>
        <taxon>Viridiplantae</taxon>
        <taxon>Streptophyta</taxon>
        <taxon>Embryophyta</taxon>
        <taxon>Tracheophyta</taxon>
        <taxon>Spermatophyta</taxon>
        <taxon>Magnoliopsida</taxon>
        <taxon>eudicotyledons</taxon>
        <taxon>Gunneridae</taxon>
        <taxon>Pentapetalae</taxon>
        <taxon>rosids</taxon>
        <taxon>Vitales</taxon>
        <taxon>Vitaceae</taxon>
        <taxon>Viteae</taxon>
        <taxon>Vitis</taxon>
    </lineage>
</organism>
<dbReference type="SUPFAM" id="SSF109604">
    <property type="entry name" value="HD-domain/PDEase-like"/>
    <property type="match status" value="1"/>
</dbReference>
<gene>
    <name evidence="4" type="ordered locus">VIT_11s0037g01060</name>
</gene>
<dbReference type="Gene3D" id="1.10.3210.10">
    <property type="entry name" value="Hypothetical protein af1432"/>
    <property type="match status" value="1"/>
</dbReference>
<dbReference type="AlphaFoldDB" id="F6HYN6"/>
<proteinExistence type="predicted"/>
<sequence>MASEASSSANGDGVSASSAIDFLTLCHRLKTTKRAGWVKREVNNPESVADHMFRMGLMALIASDMTGVDRNKCVKMAIVHDIAEGTEFVHLFLEAQMLKTQ</sequence>
<dbReference type="InParanoid" id="F6HYN6"/>
<dbReference type="PaxDb" id="29760-VIT_11s0037g01060.t01"/>
<protein>
    <recommendedName>
        <fullName evidence="3">HD domain-containing protein</fullName>
    </recommendedName>
</protein>
<dbReference type="STRING" id="29760.F6HYN6"/>
<dbReference type="HOGENOM" id="CLU_2296827_0_0_1"/>